<dbReference type="Pfam" id="PF18895">
    <property type="entry name" value="T4SS_pilin"/>
    <property type="match status" value="1"/>
</dbReference>
<feature type="transmembrane region" description="Helical" evidence="1">
    <location>
        <begin position="53"/>
        <end position="75"/>
    </location>
</feature>
<evidence type="ECO:0000256" key="1">
    <source>
        <dbReference type="SAM" id="Phobius"/>
    </source>
</evidence>
<protein>
    <submittedName>
        <fullName evidence="2">Uncharacterized protein</fullName>
    </submittedName>
</protein>
<keyword evidence="1" id="KW-0812">Transmembrane</keyword>
<proteinExistence type="predicted"/>
<accession>A0A1F5N8Z1</accession>
<reference evidence="2 3" key="1">
    <citation type="journal article" date="2016" name="Nat. Commun.">
        <title>Thousands of microbial genomes shed light on interconnected biogeochemical processes in an aquifer system.</title>
        <authorList>
            <person name="Anantharaman K."/>
            <person name="Brown C.T."/>
            <person name="Hug L.A."/>
            <person name="Sharon I."/>
            <person name="Castelle C.J."/>
            <person name="Probst A.J."/>
            <person name="Thomas B.C."/>
            <person name="Singh A."/>
            <person name="Wilkins M.J."/>
            <person name="Karaoz U."/>
            <person name="Brodie E.L."/>
            <person name="Williams K.H."/>
            <person name="Hubbard S.S."/>
            <person name="Banfield J.F."/>
        </authorList>
    </citation>
    <scope>NUCLEOTIDE SEQUENCE [LARGE SCALE GENOMIC DNA]</scope>
</reference>
<comment type="caution">
    <text evidence="2">The sequence shown here is derived from an EMBL/GenBank/DDBJ whole genome shotgun (WGS) entry which is preliminary data.</text>
</comment>
<dbReference type="EMBL" id="MFEH01000003">
    <property type="protein sequence ID" value="OGE74002.1"/>
    <property type="molecule type" value="Genomic_DNA"/>
</dbReference>
<organism evidence="2 3">
    <name type="scientific">Candidatus Doudnabacteria bacterium RIFCSPHIGHO2_01_FULL_41_86</name>
    <dbReference type="NCBI Taxonomy" id="1817821"/>
    <lineage>
        <taxon>Bacteria</taxon>
        <taxon>Candidatus Doudnaibacteriota</taxon>
    </lineage>
</organism>
<dbReference type="InterPro" id="IPR043993">
    <property type="entry name" value="T4SS_pilin"/>
</dbReference>
<dbReference type="STRING" id="1817821.A2717_00530"/>
<dbReference type="AlphaFoldDB" id="A0A1F5N8Z1"/>
<feature type="transmembrane region" description="Helical" evidence="1">
    <location>
        <begin position="96"/>
        <end position="118"/>
    </location>
</feature>
<dbReference type="Proteomes" id="UP000177610">
    <property type="component" value="Unassembled WGS sequence"/>
</dbReference>
<keyword evidence="1" id="KW-1133">Transmembrane helix</keyword>
<name>A0A1F5N8Z1_9BACT</name>
<evidence type="ECO:0000313" key="2">
    <source>
        <dbReference type="EMBL" id="OGE74002.1"/>
    </source>
</evidence>
<gene>
    <name evidence="2" type="ORF">A2717_00530</name>
</gene>
<sequence length="143" mass="15127">MNRTKLNIIFGMVILGLAIAPIASAALVTCGGNNPEVSSKACELGDLIQTLRLIVNTLLSWAWLVCILFIVYAGIRMVTSRGNDEEVSNAKTILTNAILGFLVILLSFVLVNFLVGLLTGSGGFNPGAIFDAFQLVPSSSSKP</sequence>
<evidence type="ECO:0000313" key="3">
    <source>
        <dbReference type="Proteomes" id="UP000177610"/>
    </source>
</evidence>
<keyword evidence="1" id="KW-0472">Membrane</keyword>